<dbReference type="InterPro" id="IPR046203">
    <property type="entry name" value="DUF6236"/>
</dbReference>
<protein>
    <submittedName>
        <fullName evidence="1">Uncharacterized protein</fullName>
    </submittedName>
</protein>
<reference evidence="1 2" key="1">
    <citation type="submission" date="2019-06" db="EMBL/GenBank/DDBJ databases">
        <title>Whole genome sequencing of XDR Enterobacter.</title>
        <authorList>
            <person name="Gnana Soundari P."/>
            <person name="Vijayakumar R."/>
            <person name="Krishnan P."/>
        </authorList>
    </citation>
    <scope>NUCLEOTIDE SEQUENCE [LARGE SCALE GENOMIC DNA]</scope>
    <source>
        <strain evidence="1 2">C126</strain>
    </source>
</reference>
<evidence type="ECO:0000313" key="1">
    <source>
        <dbReference type="EMBL" id="QDE47363.1"/>
    </source>
</evidence>
<dbReference type="EMBL" id="CP041054">
    <property type="protein sequence ID" value="QDE47363.1"/>
    <property type="molecule type" value="Genomic_DNA"/>
</dbReference>
<evidence type="ECO:0000313" key="2">
    <source>
        <dbReference type="Proteomes" id="UP000318237"/>
    </source>
</evidence>
<proteinExistence type="predicted"/>
<name>A0A4Y5ZUP3_9ENTR</name>
<gene>
    <name evidence="1" type="ORF">EIN43_08805</name>
</gene>
<dbReference type="AlphaFoldDB" id="A0A4Y5ZUP3"/>
<organism evidence="1 2">
    <name type="scientific">Enterobacter hormaechei</name>
    <dbReference type="NCBI Taxonomy" id="158836"/>
    <lineage>
        <taxon>Bacteria</taxon>
        <taxon>Pseudomonadati</taxon>
        <taxon>Pseudomonadota</taxon>
        <taxon>Gammaproteobacteria</taxon>
        <taxon>Enterobacterales</taxon>
        <taxon>Enterobacteriaceae</taxon>
        <taxon>Enterobacter</taxon>
        <taxon>Enterobacter cloacae complex</taxon>
    </lineage>
</organism>
<sequence>MAYAFFNNEVSIPQEAAQQKEVVRFELAELLPVPPKDTPLQEILEFKERRSDELQALHGYLDELYLEVLNSGDFNLQRANALSGLRASLEDLNKLNSQGWRSPLKFNLSTAFEFDLNR</sequence>
<dbReference type="Proteomes" id="UP000318237">
    <property type="component" value="Chromosome"/>
</dbReference>
<accession>A0A4Y5ZUP3</accession>
<dbReference type="Pfam" id="PF19749">
    <property type="entry name" value="DUF6236"/>
    <property type="match status" value="1"/>
</dbReference>